<reference evidence="1 2" key="1">
    <citation type="submission" date="2019-09" db="EMBL/GenBank/DDBJ databases">
        <title>Hybrid Assembly of the complete Genome of the Deep-Sea Bacterium Moritella marina from long Nanopore and Illumina reads.</title>
        <authorList>
            <person name="Magin S."/>
            <person name="Georgoulis A."/>
            <person name="Papadimitriou K."/>
            <person name="Iliakis G."/>
            <person name="Vorgias C.E."/>
        </authorList>
    </citation>
    <scope>NUCLEOTIDE SEQUENCE [LARGE SCALE GENOMIC DNA]</scope>
    <source>
        <strain evidence="1 2">MP-1</strain>
    </source>
</reference>
<accession>A0A5J6WPW0</accession>
<protein>
    <submittedName>
        <fullName evidence="1">Phasin family protein</fullName>
    </submittedName>
</protein>
<dbReference type="Proteomes" id="UP000327424">
    <property type="component" value="Chromosome"/>
</dbReference>
<dbReference type="EMBL" id="CP044399">
    <property type="protein sequence ID" value="QFI38955.1"/>
    <property type="molecule type" value="Genomic_DNA"/>
</dbReference>
<sequence length="157" mass="17555">MRQNKNCNSSDVNQVMIDNFVAINGTDNLDIETQNEAFSIQIDDNSQLDDKSELTLATKMNFVRQVWLAGLGAYSHSIDELNNVGEKSSMVFEELLEQGGKVDRAFKLHTTGEHISLHGLDKLIQRTYAKLTGVECEKIDLLNAKIDALLAELADKR</sequence>
<keyword evidence="2" id="KW-1185">Reference proteome</keyword>
<proteinExistence type="predicted"/>
<name>A0A5J6WPW0_MORMI</name>
<gene>
    <name evidence="1" type="ORF">FR932_14365</name>
</gene>
<dbReference type="KEGG" id="mmaa:FR932_14365"/>
<dbReference type="RefSeq" id="WP_019441598.1">
    <property type="nucleotide sequence ID" value="NZ_ALOE01000019.1"/>
</dbReference>
<dbReference type="OrthoDB" id="5801582at2"/>
<dbReference type="AlphaFoldDB" id="A0A5J6WPW0"/>
<evidence type="ECO:0000313" key="1">
    <source>
        <dbReference type="EMBL" id="QFI38955.1"/>
    </source>
</evidence>
<evidence type="ECO:0000313" key="2">
    <source>
        <dbReference type="Proteomes" id="UP000327424"/>
    </source>
</evidence>
<organism evidence="1 2">
    <name type="scientific">Moritella marina ATCC 15381</name>
    <dbReference type="NCBI Taxonomy" id="1202962"/>
    <lineage>
        <taxon>Bacteria</taxon>
        <taxon>Pseudomonadati</taxon>
        <taxon>Pseudomonadota</taxon>
        <taxon>Gammaproteobacteria</taxon>
        <taxon>Alteromonadales</taxon>
        <taxon>Moritellaceae</taxon>
        <taxon>Moritella</taxon>
    </lineage>
</organism>